<dbReference type="RefSeq" id="XP_004031868.1">
    <property type="nucleotide sequence ID" value="XM_004031820.1"/>
</dbReference>
<keyword evidence="1" id="KW-0597">Phosphoprotein</keyword>
<dbReference type="InterPro" id="IPR050956">
    <property type="entry name" value="2C_system_His_kinase"/>
</dbReference>
<protein>
    <recommendedName>
        <fullName evidence="2">Histidine kinase domain-containing protein</fullName>
    </recommendedName>
</protein>
<feature type="domain" description="Histidine kinase" evidence="2">
    <location>
        <begin position="23"/>
        <end position="192"/>
    </location>
</feature>
<accession>G0QWX5</accession>
<keyword evidence="4" id="KW-1185">Reference proteome</keyword>
<dbReference type="SUPFAM" id="SSF55874">
    <property type="entry name" value="ATPase domain of HSP90 chaperone/DNA topoisomerase II/histidine kinase"/>
    <property type="match status" value="1"/>
</dbReference>
<gene>
    <name evidence="3" type="ORF">IMG5_136110</name>
</gene>
<dbReference type="GeneID" id="14906390"/>
<dbReference type="OMA" id="CELENGL"/>
<dbReference type="EMBL" id="GL984021">
    <property type="protein sequence ID" value="EGR30281.1"/>
    <property type="molecule type" value="Genomic_DNA"/>
</dbReference>
<dbReference type="PANTHER" id="PTHR43719:SF28">
    <property type="entry name" value="PEROXIDE STRESS-ACTIVATED HISTIDINE KINASE MAK1-RELATED"/>
    <property type="match status" value="1"/>
</dbReference>
<name>G0QWX5_ICHMU</name>
<dbReference type="STRING" id="857967.G0QWX5"/>
<dbReference type="Pfam" id="PF02518">
    <property type="entry name" value="HATPase_c"/>
    <property type="match status" value="1"/>
</dbReference>
<dbReference type="InterPro" id="IPR005467">
    <property type="entry name" value="His_kinase_dom"/>
</dbReference>
<dbReference type="eggNOG" id="KOG0519">
    <property type="taxonomic scope" value="Eukaryota"/>
</dbReference>
<dbReference type="Gene3D" id="3.30.565.10">
    <property type="entry name" value="Histidine kinase-like ATPase, C-terminal domain"/>
    <property type="match status" value="1"/>
</dbReference>
<dbReference type="InterPro" id="IPR004358">
    <property type="entry name" value="Sig_transdc_His_kin-like_C"/>
</dbReference>
<dbReference type="InterPro" id="IPR036890">
    <property type="entry name" value="HATPase_C_sf"/>
</dbReference>
<organism evidence="3 4">
    <name type="scientific">Ichthyophthirius multifiliis</name>
    <name type="common">White spot disease agent</name>
    <name type="synonym">Ich</name>
    <dbReference type="NCBI Taxonomy" id="5932"/>
    <lineage>
        <taxon>Eukaryota</taxon>
        <taxon>Sar</taxon>
        <taxon>Alveolata</taxon>
        <taxon>Ciliophora</taxon>
        <taxon>Intramacronucleata</taxon>
        <taxon>Oligohymenophorea</taxon>
        <taxon>Hymenostomatida</taxon>
        <taxon>Ophryoglenina</taxon>
        <taxon>Ichthyophthirius</taxon>
    </lineage>
</organism>
<reference evidence="3 4" key="1">
    <citation type="submission" date="2011-07" db="EMBL/GenBank/DDBJ databases">
        <authorList>
            <person name="Coyne R."/>
            <person name="Brami D."/>
            <person name="Johnson J."/>
            <person name="Hostetler J."/>
            <person name="Hannick L."/>
            <person name="Clark T."/>
            <person name="Cassidy-Hanley D."/>
            <person name="Inman J."/>
        </authorList>
    </citation>
    <scope>NUCLEOTIDE SEQUENCE [LARGE SCALE GENOMIC DNA]</scope>
    <source>
        <strain evidence="3 4">G5</strain>
    </source>
</reference>
<dbReference type="PANTHER" id="PTHR43719">
    <property type="entry name" value="TWO-COMPONENT HISTIDINE KINASE"/>
    <property type="match status" value="1"/>
</dbReference>
<dbReference type="InterPro" id="IPR003594">
    <property type="entry name" value="HATPase_dom"/>
</dbReference>
<dbReference type="Proteomes" id="UP000008983">
    <property type="component" value="Unassembled WGS sequence"/>
</dbReference>
<proteinExistence type="predicted"/>
<dbReference type="PROSITE" id="PS50109">
    <property type="entry name" value="HIS_KIN"/>
    <property type="match status" value="1"/>
</dbReference>
<evidence type="ECO:0000313" key="3">
    <source>
        <dbReference type="EMBL" id="EGR30281.1"/>
    </source>
</evidence>
<evidence type="ECO:0000256" key="1">
    <source>
        <dbReference type="ARBA" id="ARBA00022553"/>
    </source>
</evidence>
<evidence type="ECO:0000313" key="4">
    <source>
        <dbReference type="Proteomes" id="UP000008983"/>
    </source>
</evidence>
<sequence>MEEDNYNYFKQYFPMVITNCELLMNLINDILDHQQIIAGRFRITPSVFQFDELLQQIYSLFQIQCKEKNIQFILKRNKNLTINSDKNRIKQVLINFISNSIKFTKNGKIQLKTNLSKDKTLLSISIRDTGSGIPKEVQEKLFQPFSTFDNMFGNNRNGVGLGLCMCQNLVSQLGPYKKIFLESHIGKGRNRN</sequence>
<evidence type="ECO:0000259" key="2">
    <source>
        <dbReference type="PROSITE" id="PS50109"/>
    </source>
</evidence>
<dbReference type="AlphaFoldDB" id="G0QWX5"/>
<dbReference type="GO" id="GO:0016772">
    <property type="term" value="F:transferase activity, transferring phosphorus-containing groups"/>
    <property type="evidence" value="ECO:0007669"/>
    <property type="project" value="InterPro"/>
</dbReference>
<dbReference type="PRINTS" id="PR00344">
    <property type="entry name" value="BCTRLSENSOR"/>
</dbReference>
<dbReference type="SMART" id="SM00387">
    <property type="entry name" value="HATPase_c"/>
    <property type="match status" value="1"/>
</dbReference>
<dbReference type="OrthoDB" id="312764at2759"/>
<dbReference type="InParanoid" id="G0QWX5"/>